<gene>
    <name evidence="1" type="ORF">SDC9_185321</name>
</gene>
<dbReference type="EMBL" id="VSSQ01092664">
    <property type="protein sequence ID" value="MPN37800.1"/>
    <property type="molecule type" value="Genomic_DNA"/>
</dbReference>
<evidence type="ECO:0000313" key="1">
    <source>
        <dbReference type="EMBL" id="MPN37800.1"/>
    </source>
</evidence>
<comment type="caution">
    <text evidence="1">The sequence shown here is derived from an EMBL/GenBank/DDBJ whole genome shotgun (WGS) entry which is preliminary data.</text>
</comment>
<protein>
    <submittedName>
        <fullName evidence="1">Uncharacterized protein</fullName>
    </submittedName>
</protein>
<organism evidence="1">
    <name type="scientific">bioreactor metagenome</name>
    <dbReference type="NCBI Taxonomy" id="1076179"/>
    <lineage>
        <taxon>unclassified sequences</taxon>
        <taxon>metagenomes</taxon>
        <taxon>ecological metagenomes</taxon>
    </lineage>
</organism>
<sequence length="117" mass="13983">MEQKIERDRFTDGIPRLYQSSKVFTQNDWERMRVQWTKKTVSDFTGPFIEFLNENSLFPRPYDQENGLWTASCPNVSKHPLMLNVVEEQFGCGWCRKKGGLAELKEWMEEIERFKNK</sequence>
<name>A0A645HGE4_9ZZZZ</name>
<dbReference type="AlphaFoldDB" id="A0A645HGE4"/>
<reference evidence="1" key="1">
    <citation type="submission" date="2019-08" db="EMBL/GenBank/DDBJ databases">
        <authorList>
            <person name="Kucharzyk K."/>
            <person name="Murdoch R.W."/>
            <person name="Higgins S."/>
            <person name="Loffler F."/>
        </authorList>
    </citation>
    <scope>NUCLEOTIDE SEQUENCE</scope>
</reference>
<proteinExistence type="predicted"/>
<accession>A0A645HGE4</accession>